<dbReference type="PROSITE" id="PS00101">
    <property type="entry name" value="HEXAPEP_TRANSFERASES"/>
    <property type="match status" value="1"/>
</dbReference>
<dbReference type="AlphaFoldDB" id="I3UGY3"/>
<protein>
    <submittedName>
        <fullName evidence="4">Serine acetyltransferase</fullName>
    </submittedName>
</protein>
<dbReference type="Gene3D" id="2.160.10.10">
    <property type="entry name" value="Hexapeptide repeat proteins"/>
    <property type="match status" value="1"/>
</dbReference>
<organism evidence="4 5">
    <name type="scientific">Advenella kashmirensis (strain DSM 17095 / LMG 22695 / WT001)</name>
    <name type="common">Tetrathiobacter kashmirensis</name>
    <dbReference type="NCBI Taxonomy" id="1036672"/>
    <lineage>
        <taxon>Bacteria</taxon>
        <taxon>Pseudomonadati</taxon>
        <taxon>Pseudomonadota</taxon>
        <taxon>Betaproteobacteria</taxon>
        <taxon>Burkholderiales</taxon>
        <taxon>Alcaligenaceae</taxon>
    </lineage>
</organism>
<dbReference type="SUPFAM" id="SSF51161">
    <property type="entry name" value="Trimeric LpxA-like enzymes"/>
    <property type="match status" value="1"/>
</dbReference>
<accession>I3UGY3</accession>
<dbReference type="Proteomes" id="UP000005267">
    <property type="component" value="Chromosome"/>
</dbReference>
<evidence type="ECO:0000256" key="3">
    <source>
        <dbReference type="ARBA" id="ARBA00023315"/>
    </source>
</evidence>
<dbReference type="KEGG" id="aka:TKWG_23370"/>
<dbReference type="PANTHER" id="PTHR42811">
    <property type="entry name" value="SERINE ACETYLTRANSFERASE"/>
    <property type="match status" value="1"/>
</dbReference>
<dbReference type="HOGENOM" id="CLU_051638_10_2_4"/>
<dbReference type="STRING" id="1036672.TKWG_23370"/>
<keyword evidence="5" id="KW-1185">Reference proteome</keyword>
<keyword evidence="2" id="KW-0677">Repeat</keyword>
<evidence type="ECO:0000256" key="1">
    <source>
        <dbReference type="ARBA" id="ARBA00022679"/>
    </source>
</evidence>
<reference evidence="5" key="2">
    <citation type="journal article" date="2013" name="PLoS ONE">
        <title>Genome implosion elicits host-confinement in Alcaligenaceae: evidence from the comparative genomics of Tetrathiobacter kashmirensis, a pathogen in the making.</title>
        <authorList>
            <person name="Ghosh W."/>
            <person name="Alam M."/>
            <person name="Roy C."/>
            <person name="Pyne P."/>
            <person name="George A."/>
            <person name="Chakraborty R."/>
            <person name="Majumder S."/>
            <person name="Agarwal A."/>
            <person name="Chakraborty S."/>
            <person name="Majumdar S."/>
            <person name="Gupta S.K."/>
        </authorList>
    </citation>
    <scope>NUCLEOTIDE SEQUENCE [LARGE SCALE GENOMIC DNA]</scope>
    <source>
        <strain evidence="5">WT001</strain>
    </source>
</reference>
<dbReference type="Pfam" id="PF00132">
    <property type="entry name" value="Hexapep"/>
    <property type="match status" value="1"/>
</dbReference>
<evidence type="ECO:0000313" key="4">
    <source>
        <dbReference type="EMBL" id="AFK64271.1"/>
    </source>
</evidence>
<evidence type="ECO:0000313" key="5">
    <source>
        <dbReference type="Proteomes" id="UP000005267"/>
    </source>
</evidence>
<dbReference type="InterPro" id="IPR018357">
    <property type="entry name" value="Hexapep_transf_CS"/>
</dbReference>
<gene>
    <name evidence="4" type="ordered locus">TKWG_23370</name>
</gene>
<keyword evidence="1 4" id="KW-0808">Transferase</keyword>
<sequence length="207" mass="22689">MDRLSKHWSEVFGDKGEAIPSIYYLWKMAQPYVKNQEIITSKKYENLIYLLHNSVVYPECKLGLNVKFAYGGIGVVVHKDAIIGDNVAIGQNVTIGGSPGKVRVDANGTRFFAPSIEEGVYIAAGARVLGGLVVGKYSVIGANAVVTTDVAPFSIYAGQPATKVGQITPDNCLKYKSFWTHLKDLNSKQLRDLFSKMIRESDNGTRV</sequence>
<dbReference type="RefSeq" id="WP_014752362.1">
    <property type="nucleotide sequence ID" value="NC_017964.1"/>
</dbReference>
<proteinExistence type="predicted"/>
<keyword evidence="3" id="KW-0012">Acyltransferase</keyword>
<dbReference type="InterPro" id="IPR001451">
    <property type="entry name" value="Hexapep"/>
</dbReference>
<evidence type="ECO:0000256" key="2">
    <source>
        <dbReference type="ARBA" id="ARBA00022737"/>
    </source>
</evidence>
<dbReference type="EMBL" id="CP003555">
    <property type="protein sequence ID" value="AFK64271.1"/>
    <property type="molecule type" value="Genomic_DNA"/>
</dbReference>
<dbReference type="InterPro" id="IPR011004">
    <property type="entry name" value="Trimer_LpxA-like_sf"/>
</dbReference>
<reference evidence="4 5" key="1">
    <citation type="journal article" date="2011" name="J. Bacteriol.">
        <title>Whole-genome shotgun sequencing of the sulfur-oxidizing chemoautotroph Tetrathiobacter kashmirensis.</title>
        <authorList>
            <person name="Ghosh W."/>
            <person name="George A."/>
            <person name="Agarwal A."/>
            <person name="Raj P."/>
            <person name="Alam M."/>
            <person name="Pyne P."/>
            <person name="Das Gupta S.K."/>
        </authorList>
    </citation>
    <scope>NUCLEOTIDE SEQUENCE [LARGE SCALE GENOMIC DNA]</scope>
    <source>
        <strain evidence="4 5">WT001</strain>
    </source>
</reference>
<name>I3UGY3_ADVKW</name>
<dbReference type="GO" id="GO:0016746">
    <property type="term" value="F:acyltransferase activity"/>
    <property type="evidence" value="ECO:0007669"/>
    <property type="project" value="UniProtKB-KW"/>
</dbReference>